<dbReference type="PANTHER" id="PTHR15237">
    <property type="entry name" value="DNA REPAIR PROTEIN RAD9"/>
    <property type="match status" value="1"/>
</dbReference>
<feature type="compositionally biased region" description="Basic and acidic residues" evidence="3">
    <location>
        <begin position="443"/>
        <end position="453"/>
    </location>
</feature>
<evidence type="ECO:0000256" key="2">
    <source>
        <dbReference type="PIRNR" id="PIRNR009303"/>
    </source>
</evidence>
<keyword evidence="2" id="KW-0227">DNA damage</keyword>
<dbReference type="GO" id="GO:0071479">
    <property type="term" value="P:cellular response to ionizing radiation"/>
    <property type="evidence" value="ECO:0007669"/>
    <property type="project" value="TreeGrafter"/>
</dbReference>
<accession>A0A8H3FBM5</accession>
<protein>
    <recommendedName>
        <fullName evidence="2">DNA repair protein rad9</fullName>
    </recommendedName>
</protein>
<feature type="compositionally biased region" description="Basic and acidic residues" evidence="3">
    <location>
        <begin position="461"/>
        <end position="470"/>
    </location>
</feature>
<dbReference type="Pfam" id="PF04139">
    <property type="entry name" value="Rad9"/>
    <property type="match status" value="1"/>
</dbReference>
<dbReference type="EMBL" id="CAJPDS010000023">
    <property type="protein sequence ID" value="CAF9919078.1"/>
    <property type="molecule type" value="Genomic_DNA"/>
</dbReference>
<feature type="compositionally biased region" description="Polar residues" evidence="3">
    <location>
        <begin position="423"/>
        <end position="441"/>
    </location>
</feature>
<comment type="similarity">
    <text evidence="1 2">Belongs to the rad9 family.</text>
</comment>
<feature type="region of interest" description="Disordered" evidence="3">
    <location>
        <begin position="418"/>
        <end position="470"/>
    </location>
</feature>
<dbReference type="Gene3D" id="3.70.10.10">
    <property type="match status" value="1"/>
</dbReference>
<dbReference type="GO" id="GO:0000076">
    <property type="term" value="P:DNA replication checkpoint signaling"/>
    <property type="evidence" value="ECO:0007669"/>
    <property type="project" value="TreeGrafter"/>
</dbReference>
<comment type="function">
    <text evidence="2">Acts in DNA repair and mutagenesis. Involved in promoting resistance to ionizing radiation and UV light, as well as regulating cell cycle progression after irradiation.</text>
</comment>
<dbReference type="SUPFAM" id="SSF55979">
    <property type="entry name" value="DNA clamp"/>
    <property type="match status" value="1"/>
</dbReference>
<evidence type="ECO:0000256" key="3">
    <source>
        <dbReference type="SAM" id="MobiDB-lite"/>
    </source>
</evidence>
<evidence type="ECO:0000313" key="5">
    <source>
        <dbReference type="Proteomes" id="UP000664521"/>
    </source>
</evidence>
<dbReference type="GO" id="GO:0030896">
    <property type="term" value="C:checkpoint clamp complex"/>
    <property type="evidence" value="ECO:0007669"/>
    <property type="project" value="UniProtKB-UniRule"/>
</dbReference>
<dbReference type="OrthoDB" id="60092at2759"/>
<name>A0A8H3FBM5_9LECA</name>
<proteinExistence type="inferred from homology"/>
<dbReference type="GO" id="GO:0031573">
    <property type="term" value="P:mitotic intra-S DNA damage checkpoint signaling"/>
    <property type="evidence" value="ECO:0007669"/>
    <property type="project" value="TreeGrafter"/>
</dbReference>
<evidence type="ECO:0000313" key="4">
    <source>
        <dbReference type="EMBL" id="CAF9919078.1"/>
    </source>
</evidence>
<feature type="region of interest" description="Disordered" evidence="3">
    <location>
        <begin position="295"/>
        <end position="391"/>
    </location>
</feature>
<organism evidence="4 5">
    <name type="scientific">Heterodermia speciosa</name>
    <dbReference type="NCBI Taxonomy" id="116794"/>
    <lineage>
        <taxon>Eukaryota</taxon>
        <taxon>Fungi</taxon>
        <taxon>Dikarya</taxon>
        <taxon>Ascomycota</taxon>
        <taxon>Pezizomycotina</taxon>
        <taxon>Lecanoromycetes</taxon>
        <taxon>OSLEUM clade</taxon>
        <taxon>Lecanoromycetidae</taxon>
        <taxon>Caliciales</taxon>
        <taxon>Physciaceae</taxon>
        <taxon>Heterodermia</taxon>
    </lineage>
</organism>
<keyword evidence="5" id="KW-1185">Reference proteome</keyword>
<feature type="compositionally biased region" description="Polar residues" evidence="3">
    <location>
        <begin position="331"/>
        <end position="346"/>
    </location>
</feature>
<dbReference type="PANTHER" id="PTHR15237:SF0">
    <property type="entry name" value="CELL CYCLE CHECKPOINT CONTROL PROTEIN"/>
    <property type="match status" value="1"/>
</dbReference>
<evidence type="ECO:0000256" key="1">
    <source>
        <dbReference type="ARBA" id="ARBA00008494"/>
    </source>
</evidence>
<gene>
    <name evidence="4" type="ORF">HETSPECPRED_003939</name>
</gene>
<dbReference type="InterPro" id="IPR007268">
    <property type="entry name" value="Rad9/Ddc1"/>
</dbReference>
<comment type="caution">
    <text evidence="4">The sequence shown here is derived from an EMBL/GenBank/DDBJ whole genome shotgun (WGS) entry which is preliminary data.</text>
</comment>
<dbReference type="AlphaFoldDB" id="A0A8H3FBM5"/>
<sequence length="470" mass="53573">MAHALSFALSDEGVVRIHDALICLAKFGEQVSLEARHDRLTLAALNSSKTAYASFCLDKTTFFQNYHYSPSEAQSQRAEAEAEPRFTCQLYNKALLSVFKGRLADNRERGTAVERCEVHVQDEPDNVECRFVVKMICRHGVIKTYKLTFEPVEVIHALFDKQNAKNKWKIESNVLRTFIEYFGAGTELLDIYSEEGRVTLTSYTEKVINDMDILKHPLRTSIAIDTLDFEEFIVEEKLRIGITVKDFKAIVTHAERLKTSVTAMYSYPTRPMQLAYGEHGMLCEFTLVTIGEYRGGSATPAPTNTRSLSRTESEQRRSQQASQQPEPVPSDPSSRQSSVHAQTLKQRATADMPPPVEPASRSFIKDIERQRPLRPTPPPPKASLDPESLFLPADNMEDENVWDERSYEDEQDVLGWNPHANRESFSQSFHSFRQDQETTPENLRAEPEDRDMRVPPTQKLSDIRGMFDED</sequence>
<dbReference type="PIRSF" id="PIRSF009303">
    <property type="entry name" value="Cell_cycle_RAD9"/>
    <property type="match status" value="1"/>
</dbReference>
<dbReference type="InterPro" id="IPR026584">
    <property type="entry name" value="Rad9"/>
</dbReference>
<reference evidence="4" key="1">
    <citation type="submission" date="2021-03" db="EMBL/GenBank/DDBJ databases">
        <authorList>
            <person name="Tagirdzhanova G."/>
        </authorList>
    </citation>
    <scope>NUCLEOTIDE SEQUENCE</scope>
</reference>
<dbReference type="GO" id="GO:0006281">
    <property type="term" value="P:DNA repair"/>
    <property type="evidence" value="ECO:0007669"/>
    <property type="project" value="UniProtKB-UniRule"/>
</dbReference>
<dbReference type="Proteomes" id="UP000664521">
    <property type="component" value="Unassembled WGS sequence"/>
</dbReference>
<dbReference type="InterPro" id="IPR046938">
    <property type="entry name" value="DNA_clamp_sf"/>
</dbReference>